<gene>
    <name evidence="1" type="ORF">GLX28_20070</name>
</gene>
<comment type="caution">
    <text evidence="1">The sequence shown here is derived from an EMBL/GenBank/DDBJ whole genome shotgun (WGS) entry which is preliminary data.</text>
</comment>
<accession>A0A6I4YK89</accession>
<protein>
    <submittedName>
        <fullName evidence="1">Uncharacterized protein</fullName>
    </submittedName>
</protein>
<dbReference type="RefSeq" id="WP_160982489.1">
    <property type="nucleotide sequence ID" value="NZ_WVHK01000149.1"/>
</dbReference>
<dbReference type="EMBL" id="WVHK01000149">
    <property type="protein sequence ID" value="MXV21922.1"/>
    <property type="molecule type" value="Genomic_DNA"/>
</dbReference>
<name>A0A6I4YK89_9DEIO</name>
<evidence type="ECO:0000313" key="2">
    <source>
        <dbReference type="Proteomes" id="UP000430519"/>
    </source>
</evidence>
<organism evidence="1 2">
    <name type="scientific">Deinococcus xianganensis</name>
    <dbReference type="NCBI Taxonomy" id="1507289"/>
    <lineage>
        <taxon>Bacteria</taxon>
        <taxon>Thermotogati</taxon>
        <taxon>Deinococcota</taxon>
        <taxon>Deinococci</taxon>
        <taxon>Deinococcales</taxon>
        <taxon>Deinococcaceae</taxon>
        <taxon>Deinococcus</taxon>
    </lineage>
</organism>
<proteinExistence type="predicted"/>
<evidence type="ECO:0000313" key="1">
    <source>
        <dbReference type="EMBL" id="MXV21922.1"/>
    </source>
</evidence>
<keyword evidence="2" id="KW-1185">Reference proteome</keyword>
<sequence length="119" mass="13454">MPDRSPDLDARAHAMRQQRRHLAQRLRAARYQLQFYGAAQRARDFLAQYRAVTARSGHLIPNPDRASDCERFARQARALAAELTLPLSQSEEPATVQAIVHALLEEAEVYDALARTAPY</sequence>
<reference evidence="1 2" key="1">
    <citation type="submission" date="2019-11" db="EMBL/GenBank/DDBJ databases">
        <title>Genome sequence of Deinococcus xianganensis Y35, AI-2 producing algicidal bacterium, isolated from lake water.</title>
        <authorList>
            <person name="Li Y."/>
        </authorList>
    </citation>
    <scope>NUCLEOTIDE SEQUENCE [LARGE SCALE GENOMIC DNA]</scope>
    <source>
        <strain evidence="1 2">Y35</strain>
    </source>
</reference>
<dbReference type="AlphaFoldDB" id="A0A6I4YK89"/>
<dbReference type="Proteomes" id="UP000430519">
    <property type="component" value="Unassembled WGS sequence"/>
</dbReference>